<sequence>MMRAIAEWEAQEAIFLSLPHYNTDWNEYLLDIMKSYVELVKALSKFQKVCLISPSKEDFEYFFKDISNLSFYEIDTNDTWIRDYGALDVESVGRIISYNFEFNAWGGKFQSSKDNSVNSELYKYFKGELKNIDLILEGGSIDFNGYGTMLTTTTCLLNDNRNNLSKTELEDKFKSLFGIHRIIWLENGFIKGDDTDSHVDTLARFITRDTIAYSICEDKNDEQYESLKLMEDELKKTGFKLLPLPLPRPIFYDGVRLPATYANFIFVNNALIVPTYSDKNDEIVLSSLKKALPNLEIIGVDARVFIRQNGSLHCASQNRFLGNR</sequence>
<keyword evidence="1" id="KW-0378">Hydrolase</keyword>
<dbReference type="GO" id="GO:0009446">
    <property type="term" value="P:putrescine biosynthetic process"/>
    <property type="evidence" value="ECO:0007669"/>
    <property type="project" value="InterPro"/>
</dbReference>
<gene>
    <name evidence="2" type="ORF">O6B32_00945</name>
</gene>
<dbReference type="Gene3D" id="3.75.10.10">
    <property type="entry name" value="L-arginine/glycine Amidinotransferase, Chain A"/>
    <property type="match status" value="1"/>
</dbReference>
<dbReference type="RefSeq" id="WP_269484446.1">
    <property type="nucleotide sequence ID" value="NZ_JAPXGO010000001.1"/>
</dbReference>
<dbReference type="InterPro" id="IPR007466">
    <property type="entry name" value="Peptidyl-Arg-deiminase_porph"/>
</dbReference>
<evidence type="ECO:0000256" key="1">
    <source>
        <dbReference type="ARBA" id="ARBA00022801"/>
    </source>
</evidence>
<reference evidence="2" key="1">
    <citation type="submission" date="2022-12" db="EMBL/GenBank/DDBJ databases">
        <title>Species Delineation and Comparative Genomics within the Campylobacter ureolyticus Complex.</title>
        <authorList>
            <person name="Maki J."/>
            <person name="Howard M."/>
            <person name="Connelly S."/>
            <person name="Hardy D.J."/>
            <person name="Cameron A."/>
        </authorList>
    </citation>
    <scope>NUCLEOTIDE SEQUENCE</scope>
    <source>
        <strain evidence="2">URMC_787</strain>
    </source>
</reference>
<dbReference type="Pfam" id="PF04371">
    <property type="entry name" value="PAD_porph"/>
    <property type="match status" value="1"/>
</dbReference>
<dbReference type="GO" id="GO:0004668">
    <property type="term" value="F:protein-arginine deiminase activity"/>
    <property type="evidence" value="ECO:0007669"/>
    <property type="project" value="InterPro"/>
</dbReference>
<evidence type="ECO:0000313" key="3">
    <source>
        <dbReference type="Proteomes" id="UP001075225"/>
    </source>
</evidence>
<dbReference type="EMBL" id="JAPXGO010000001">
    <property type="protein sequence ID" value="MCZ6159056.1"/>
    <property type="molecule type" value="Genomic_DNA"/>
</dbReference>
<dbReference type="PANTHER" id="PTHR31377:SF0">
    <property type="entry name" value="AGMATINE DEIMINASE-RELATED"/>
    <property type="match status" value="1"/>
</dbReference>
<proteinExistence type="predicted"/>
<dbReference type="Proteomes" id="UP001075225">
    <property type="component" value="Unassembled WGS sequence"/>
</dbReference>
<dbReference type="AlphaFoldDB" id="A0A9Q4PU82"/>
<dbReference type="GO" id="GO:0047632">
    <property type="term" value="F:agmatine deiminase activity"/>
    <property type="evidence" value="ECO:0007669"/>
    <property type="project" value="TreeGrafter"/>
</dbReference>
<organism evidence="2 3">
    <name type="scientific">Campylobacter ureolyticus</name>
    <dbReference type="NCBI Taxonomy" id="827"/>
    <lineage>
        <taxon>Bacteria</taxon>
        <taxon>Pseudomonadati</taxon>
        <taxon>Campylobacterota</taxon>
        <taxon>Epsilonproteobacteria</taxon>
        <taxon>Campylobacterales</taxon>
        <taxon>Campylobacteraceae</taxon>
        <taxon>Campylobacter</taxon>
    </lineage>
</organism>
<dbReference type="PANTHER" id="PTHR31377">
    <property type="entry name" value="AGMATINE DEIMINASE-RELATED"/>
    <property type="match status" value="1"/>
</dbReference>
<name>A0A9Q4PU82_9BACT</name>
<evidence type="ECO:0000313" key="2">
    <source>
        <dbReference type="EMBL" id="MCZ6159056.1"/>
    </source>
</evidence>
<protein>
    <submittedName>
        <fullName evidence="2">Agmatine deiminase family protein</fullName>
    </submittedName>
</protein>
<comment type="caution">
    <text evidence="2">The sequence shown here is derived from an EMBL/GenBank/DDBJ whole genome shotgun (WGS) entry which is preliminary data.</text>
</comment>
<accession>A0A9Q4PU82</accession>
<dbReference type="SUPFAM" id="SSF55909">
    <property type="entry name" value="Pentein"/>
    <property type="match status" value="1"/>
</dbReference>